<reference evidence="3" key="1">
    <citation type="journal article" date="2019" name="Int. J. Syst. Evol. Microbiol.">
        <title>The Global Catalogue of Microorganisms (GCM) 10K type strain sequencing project: providing services to taxonomists for standard genome sequencing and annotation.</title>
        <authorList>
            <consortium name="The Broad Institute Genomics Platform"/>
            <consortium name="The Broad Institute Genome Sequencing Center for Infectious Disease"/>
            <person name="Wu L."/>
            <person name="Ma J."/>
        </authorList>
    </citation>
    <scope>NUCLEOTIDE SEQUENCE [LARGE SCALE GENOMIC DNA]</scope>
    <source>
        <strain evidence="3">CCUG 57942</strain>
    </source>
</reference>
<dbReference type="EMBL" id="JBHUJB010000031">
    <property type="protein sequence ID" value="MFD2158689.1"/>
    <property type="molecule type" value="Genomic_DNA"/>
</dbReference>
<dbReference type="InterPro" id="IPR000683">
    <property type="entry name" value="Gfo/Idh/MocA-like_OxRdtase_N"/>
</dbReference>
<dbReference type="PANTHER" id="PTHR43249:SF1">
    <property type="entry name" value="D-GLUCOSIDE 3-DEHYDROGENASE"/>
    <property type="match status" value="1"/>
</dbReference>
<dbReference type="Proteomes" id="UP001597389">
    <property type="component" value="Unassembled WGS sequence"/>
</dbReference>
<dbReference type="RefSeq" id="WP_377090900.1">
    <property type="nucleotide sequence ID" value="NZ_JBHSJL010000014.1"/>
</dbReference>
<dbReference type="InterPro" id="IPR036291">
    <property type="entry name" value="NAD(P)-bd_dom_sf"/>
</dbReference>
<dbReference type="SUPFAM" id="SSF55347">
    <property type="entry name" value="Glyceraldehyde-3-phosphate dehydrogenase-like, C-terminal domain"/>
    <property type="match status" value="1"/>
</dbReference>
<dbReference type="Gene3D" id="3.40.50.720">
    <property type="entry name" value="NAD(P)-binding Rossmann-like Domain"/>
    <property type="match status" value="1"/>
</dbReference>
<feature type="domain" description="Gfo/Idh/MocA-like oxidoreductase N-terminal" evidence="1">
    <location>
        <begin position="6"/>
        <end position="122"/>
    </location>
</feature>
<evidence type="ECO:0000259" key="1">
    <source>
        <dbReference type="Pfam" id="PF01408"/>
    </source>
</evidence>
<dbReference type="Pfam" id="PF01408">
    <property type="entry name" value="GFO_IDH_MocA"/>
    <property type="match status" value="1"/>
</dbReference>
<accession>A0ABW4Z9R6</accession>
<gene>
    <name evidence="2" type="ORF">ACFSW8_07260</name>
</gene>
<keyword evidence="3" id="KW-1185">Reference proteome</keyword>
<evidence type="ECO:0000313" key="3">
    <source>
        <dbReference type="Proteomes" id="UP001597389"/>
    </source>
</evidence>
<dbReference type="InterPro" id="IPR052515">
    <property type="entry name" value="Gfo/Idh/MocA_Oxidoreductase"/>
</dbReference>
<dbReference type="SUPFAM" id="SSF51735">
    <property type="entry name" value="NAD(P)-binding Rossmann-fold domains"/>
    <property type="match status" value="1"/>
</dbReference>
<organism evidence="2 3">
    <name type="scientific">Rubritalea tangerina</name>
    <dbReference type="NCBI Taxonomy" id="430798"/>
    <lineage>
        <taxon>Bacteria</taxon>
        <taxon>Pseudomonadati</taxon>
        <taxon>Verrucomicrobiota</taxon>
        <taxon>Verrucomicrobiia</taxon>
        <taxon>Verrucomicrobiales</taxon>
        <taxon>Rubritaleaceae</taxon>
        <taxon>Rubritalea</taxon>
    </lineage>
</organism>
<protein>
    <submittedName>
        <fullName evidence="2">Gfo/Idh/MocA family protein</fullName>
    </submittedName>
</protein>
<sequence>MSDKKINVAIVGLGFGSEFIPIYQRHPNANLVAICQRNEDSLNEIGDKFGIEKRYTSYEELLLAPEVDAVHINTPIPLHGQQSIQALKAGKHVACTVPMATSVEECEEICRLCKETGLQYMMMETVVYSREFLFMKELYDKGELGDVQFLKGSHQQDMDGWPSYWPGLPPMHYATHCVGPVLGLTRDRAEYVSCFGSGQIRPELEAEYGSPFAVETAHIKFKDSKLSGQVYRSLFDTARQYRESFEVYGSKKSVEWPLIEHEPLVVHTAKKPEPEIPETVTCPDYAHYLPDEIAPFTTGGVFGGDTGEEHLSFTQGAGHGGSHPHLVHAFVSALLENRPCFPDAAESANWTCVGILSHESALEGGAIKHLPSFTLEKPSSNMCSAPAS</sequence>
<dbReference type="Gene3D" id="3.30.360.10">
    <property type="entry name" value="Dihydrodipicolinate Reductase, domain 2"/>
    <property type="match status" value="1"/>
</dbReference>
<dbReference type="PANTHER" id="PTHR43249">
    <property type="entry name" value="UDP-N-ACETYL-2-AMINO-2-DEOXY-D-GLUCURONATE OXIDASE"/>
    <property type="match status" value="1"/>
</dbReference>
<name>A0ABW4Z9R6_9BACT</name>
<comment type="caution">
    <text evidence="2">The sequence shown here is derived from an EMBL/GenBank/DDBJ whole genome shotgun (WGS) entry which is preliminary data.</text>
</comment>
<evidence type="ECO:0000313" key="2">
    <source>
        <dbReference type="EMBL" id="MFD2158689.1"/>
    </source>
</evidence>
<proteinExistence type="predicted"/>